<evidence type="ECO:0000259" key="3">
    <source>
        <dbReference type="PROSITE" id="PS50089"/>
    </source>
</evidence>
<protein>
    <recommendedName>
        <fullName evidence="3">RING-type domain-containing protein</fullName>
    </recommendedName>
</protein>
<dbReference type="SUPFAM" id="SSF57850">
    <property type="entry name" value="RING/U-box"/>
    <property type="match status" value="1"/>
</dbReference>
<evidence type="ECO:0000256" key="2">
    <source>
        <dbReference type="SAM" id="MobiDB-lite"/>
    </source>
</evidence>
<dbReference type="InterPro" id="IPR013083">
    <property type="entry name" value="Znf_RING/FYVE/PHD"/>
</dbReference>
<dbReference type="KEGG" id="ehx:EMIHUDRAFT_207424"/>
<feature type="region of interest" description="Disordered" evidence="2">
    <location>
        <begin position="1"/>
        <end position="46"/>
    </location>
</feature>
<dbReference type="EnsemblProtists" id="EOD22246">
    <property type="protein sequence ID" value="EOD22246"/>
    <property type="gene ID" value="EMIHUDRAFT_207424"/>
</dbReference>
<dbReference type="Gene3D" id="3.30.40.10">
    <property type="entry name" value="Zinc/RING finger domain, C3HC4 (zinc finger)"/>
    <property type="match status" value="1"/>
</dbReference>
<dbReference type="GeneID" id="17267793"/>
<keyword evidence="1" id="KW-0862">Zinc</keyword>
<evidence type="ECO:0000313" key="4">
    <source>
        <dbReference type="EnsemblProtists" id="EOD22246"/>
    </source>
</evidence>
<reference evidence="5" key="1">
    <citation type="journal article" date="2013" name="Nature">
        <title>Pan genome of the phytoplankton Emiliania underpins its global distribution.</title>
        <authorList>
            <person name="Read B.A."/>
            <person name="Kegel J."/>
            <person name="Klute M.J."/>
            <person name="Kuo A."/>
            <person name="Lefebvre S.C."/>
            <person name="Maumus F."/>
            <person name="Mayer C."/>
            <person name="Miller J."/>
            <person name="Monier A."/>
            <person name="Salamov A."/>
            <person name="Young J."/>
            <person name="Aguilar M."/>
            <person name="Claverie J.M."/>
            <person name="Frickenhaus S."/>
            <person name="Gonzalez K."/>
            <person name="Herman E.K."/>
            <person name="Lin Y.C."/>
            <person name="Napier J."/>
            <person name="Ogata H."/>
            <person name="Sarno A.F."/>
            <person name="Shmutz J."/>
            <person name="Schroeder D."/>
            <person name="de Vargas C."/>
            <person name="Verret F."/>
            <person name="von Dassow P."/>
            <person name="Valentin K."/>
            <person name="Van de Peer Y."/>
            <person name="Wheeler G."/>
            <person name="Dacks J.B."/>
            <person name="Delwiche C.F."/>
            <person name="Dyhrman S.T."/>
            <person name="Glockner G."/>
            <person name="John U."/>
            <person name="Richards T."/>
            <person name="Worden A.Z."/>
            <person name="Zhang X."/>
            <person name="Grigoriev I.V."/>
            <person name="Allen A.E."/>
            <person name="Bidle K."/>
            <person name="Borodovsky M."/>
            <person name="Bowler C."/>
            <person name="Brownlee C."/>
            <person name="Cock J.M."/>
            <person name="Elias M."/>
            <person name="Gladyshev V.N."/>
            <person name="Groth M."/>
            <person name="Guda C."/>
            <person name="Hadaegh A."/>
            <person name="Iglesias-Rodriguez M.D."/>
            <person name="Jenkins J."/>
            <person name="Jones B.M."/>
            <person name="Lawson T."/>
            <person name="Leese F."/>
            <person name="Lindquist E."/>
            <person name="Lobanov A."/>
            <person name="Lomsadze A."/>
            <person name="Malik S.B."/>
            <person name="Marsh M.E."/>
            <person name="Mackinder L."/>
            <person name="Mock T."/>
            <person name="Mueller-Roeber B."/>
            <person name="Pagarete A."/>
            <person name="Parker M."/>
            <person name="Probert I."/>
            <person name="Quesneville H."/>
            <person name="Raines C."/>
            <person name="Rensing S.A."/>
            <person name="Riano-Pachon D.M."/>
            <person name="Richier S."/>
            <person name="Rokitta S."/>
            <person name="Shiraiwa Y."/>
            <person name="Soanes D.M."/>
            <person name="van der Giezen M."/>
            <person name="Wahlund T.M."/>
            <person name="Williams B."/>
            <person name="Wilson W."/>
            <person name="Wolfe G."/>
            <person name="Wurch L.L."/>
        </authorList>
    </citation>
    <scope>NUCLEOTIDE SEQUENCE</scope>
</reference>
<keyword evidence="1" id="KW-0479">Metal-binding</keyword>
<dbReference type="HOGENOM" id="CLU_101190_2_0_1"/>
<dbReference type="AlphaFoldDB" id="A0A0D3JFG1"/>
<keyword evidence="5" id="KW-1185">Reference proteome</keyword>
<evidence type="ECO:0000256" key="1">
    <source>
        <dbReference type="PROSITE-ProRule" id="PRU00175"/>
    </source>
</evidence>
<sequence length="144" mass="15102">MSEVEQSPAVATRGEAEEGRDLTAGVPAEDEEGGVDSASQLLESDLGGSLSDGLSAVGAMDAPGGAHNPAAVSLADARFDTGRRMVPESTMGGETTCIVCFTNPKTHLAVPCSHQCACRACSARMERCPYCRAQVERWLEVRMV</sequence>
<dbReference type="PANTHER" id="PTHR14879:SF5">
    <property type="entry name" value="RING-TYPE DOMAIN-CONTAINING PROTEIN"/>
    <property type="match status" value="1"/>
</dbReference>
<dbReference type="Proteomes" id="UP000013827">
    <property type="component" value="Unassembled WGS sequence"/>
</dbReference>
<dbReference type="GO" id="GO:0008270">
    <property type="term" value="F:zinc ion binding"/>
    <property type="evidence" value="ECO:0007669"/>
    <property type="project" value="UniProtKB-KW"/>
</dbReference>
<dbReference type="Pfam" id="PF13920">
    <property type="entry name" value="zf-C3HC4_3"/>
    <property type="match status" value="1"/>
</dbReference>
<evidence type="ECO:0000313" key="5">
    <source>
        <dbReference type="Proteomes" id="UP000013827"/>
    </source>
</evidence>
<dbReference type="PANTHER" id="PTHR14879">
    <property type="entry name" value="CASPASE REGULATOR, RING FINGER DOMAIN-CONTAINING"/>
    <property type="match status" value="1"/>
</dbReference>
<accession>A0A0D3JFG1</accession>
<dbReference type="RefSeq" id="XP_005774675.1">
    <property type="nucleotide sequence ID" value="XM_005774618.1"/>
</dbReference>
<proteinExistence type="predicted"/>
<reference evidence="4" key="2">
    <citation type="submission" date="2024-10" db="UniProtKB">
        <authorList>
            <consortium name="EnsemblProtists"/>
        </authorList>
    </citation>
    <scope>IDENTIFICATION</scope>
</reference>
<feature type="domain" description="RING-type" evidence="3">
    <location>
        <begin position="97"/>
        <end position="132"/>
    </location>
</feature>
<name>A0A0D3JFG1_EMIH1</name>
<dbReference type="InterPro" id="IPR001841">
    <property type="entry name" value="Znf_RING"/>
</dbReference>
<keyword evidence="1" id="KW-0863">Zinc-finger</keyword>
<organism evidence="4 5">
    <name type="scientific">Emiliania huxleyi (strain CCMP1516)</name>
    <dbReference type="NCBI Taxonomy" id="280463"/>
    <lineage>
        <taxon>Eukaryota</taxon>
        <taxon>Haptista</taxon>
        <taxon>Haptophyta</taxon>
        <taxon>Prymnesiophyceae</taxon>
        <taxon>Isochrysidales</taxon>
        <taxon>Noelaerhabdaceae</taxon>
        <taxon>Emiliania</taxon>
    </lineage>
</organism>
<dbReference type="InterPro" id="IPR051728">
    <property type="entry name" value="RING-FYVE_E3_ubiquitin-ligase"/>
</dbReference>
<dbReference type="PROSITE" id="PS50089">
    <property type="entry name" value="ZF_RING_2"/>
    <property type="match status" value="1"/>
</dbReference>
<dbReference type="PaxDb" id="2903-EOD22246"/>